<dbReference type="EMBL" id="KN823006">
    <property type="protein sequence ID" value="KIO27623.1"/>
    <property type="molecule type" value="Genomic_DNA"/>
</dbReference>
<dbReference type="OrthoDB" id="3175031at2759"/>
<dbReference type="HOGENOM" id="CLU_1887286_0_0_1"/>
<name>A0A0C3L1L2_9AGAM</name>
<keyword evidence="2" id="KW-1185">Reference proteome</keyword>
<accession>A0A0C3L1L2</accession>
<dbReference type="AlphaFoldDB" id="A0A0C3L1L2"/>
<evidence type="ECO:0000313" key="1">
    <source>
        <dbReference type="EMBL" id="KIO27623.1"/>
    </source>
</evidence>
<reference evidence="1 2" key="1">
    <citation type="submission" date="2014-04" db="EMBL/GenBank/DDBJ databases">
        <authorList>
            <consortium name="DOE Joint Genome Institute"/>
            <person name="Kuo A."/>
            <person name="Girlanda M."/>
            <person name="Perotto S."/>
            <person name="Kohler A."/>
            <person name="Nagy L.G."/>
            <person name="Floudas D."/>
            <person name="Copeland A."/>
            <person name="Barry K.W."/>
            <person name="Cichocki N."/>
            <person name="Veneault-Fourrey C."/>
            <person name="LaButti K."/>
            <person name="Lindquist E.A."/>
            <person name="Lipzen A."/>
            <person name="Lundell T."/>
            <person name="Morin E."/>
            <person name="Murat C."/>
            <person name="Sun H."/>
            <person name="Tunlid A."/>
            <person name="Henrissat B."/>
            <person name="Grigoriev I.V."/>
            <person name="Hibbett D.S."/>
            <person name="Martin F."/>
            <person name="Nordberg H.P."/>
            <person name="Cantor M.N."/>
            <person name="Hua S.X."/>
        </authorList>
    </citation>
    <scope>NUCLEOTIDE SEQUENCE [LARGE SCALE GENOMIC DNA]</scope>
    <source>
        <strain evidence="1 2">MUT 4182</strain>
    </source>
</reference>
<reference evidence="2" key="2">
    <citation type="submission" date="2015-01" db="EMBL/GenBank/DDBJ databases">
        <title>Evolutionary Origins and Diversification of the Mycorrhizal Mutualists.</title>
        <authorList>
            <consortium name="DOE Joint Genome Institute"/>
            <consortium name="Mycorrhizal Genomics Consortium"/>
            <person name="Kohler A."/>
            <person name="Kuo A."/>
            <person name="Nagy L.G."/>
            <person name="Floudas D."/>
            <person name="Copeland A."/>
            <person name="Barry K.W."/>
            <person name="Cichocki N."/>
            <person name="Veneault-Fourrey C."/>
            <person name="LaButti K."/>
            <person name="Lindquist E.A."/>
            <person name="Lipzen A."/>
            <person name="Lundell T."/>
            <person name="Morin E."/>
            <person name="Murat C."/>
            <person name="Riley R."/>
            <person name="Ohm R."/>
            <person name="Sun H."/>
            <person name="Tunlid A."/>
            <person name="Henrissat B."/>
            <person name="Grigoriev I.V."/>
            <person name="Hibbett D.S."/>
            <person name="Martin F."/>
        </authorList>
    </citation>
    <scope>NUCLEOTIDE SEQUENCE [LARGE SCALE GENOMIC DNA]</scope>
    <source>
        <strain evidence="2">MUT 4182</strain>
    </source>
</reference>
<sequence>MCPLDYKYVAFPMNASNLHWVLGILTHASDLLVEHNPNGAIRTSLLILNSIHGYNPPDLGVRYLDFICLLSFKKPMHCGALSKVKLFKPEGELNAGESLSEFWLSSKVAQARDNLRALVDRAGIVRAASHTFHSG</sequence>
<evidence type="ECO:0000313" key="2">
    <source>
        <dbReference type="Proteomes" id="UP000054248"/>
    </source>
</evidence>
<evidence type="ECO:0008006" key="3">
    <source>
        <dbReference type="Google" id="ProtNLM"/>
    </source>
</evidence>
<proteinExistence type="predicted"/>
<protein>
    <recommendedName>
        <fullName evidence="3">Ubiquitin-like protease family profile domain-containing protein</fullName>
    </recommendedName>
</protein>
<gene>
    <name evidence="1" type="ORF">M407DRAFT_7205</name>
</gene>
<dbReference type="Proteomes" id="UP000054248">
    <property type="component" value="Unassembled WGS sequence"/>
</dbReference>
<organism evidence="1 2">
    <name type="scientific">Tulasnella calospora MUT 4182</name>
    <dbReference type="NCBI Taxonomy" id="1051891"/>
    <lineage>
        <taxon>Eukaryota</taxon>
        <taxon>Fungi</taxon>
        <taxon>Dikarya</taxon>
        <taxon>Basidiomycota</taxon>
        <taxon>Agaricomycotina</taxon>
        <taxon>Agaricomycetes</taxon>
        <taxon>Cantharellales</taxon>
        <taxon>Tulasnellaceae</taxon>
        <taxon>Tulasnella</taxon>
    </lineage>
</organism>